<reference evidence="3" key="1">
    <citation type="journal article" date="2020" name="Stud. Mycol.">
        <title>101 Dothideomycetes genomes: a test case for predicting lifestyles and emergence of pathogens.</title>
        <authorList>
            <person name="Haridas S."/>
            <person name="Albert R."/>
            <person name="Binder M."/>
            <person name="Bloem J."/>
            <person name="Labutti K."/>
            <person name="Salamov A."/>
            <person name="Andreopoulos B."/>
            <person name="Baker S."/>
            <person name="Barry K."/>
            <person name="Bills G."/>
            <person name="Bluhm B."/>
            <person name="Cannon C."/>
            <person name="Castanera R."/>
            <person name="Culley D."/>
            <person name="Daum C."/>
            <person name="Ezra D."/>
            <person name="Gonzalez J."/>
            <person name="Henrissat B."/>
            <person name="Kuo A."/>
            <person name="Liang C."/>
            <person name="Lipzen A."/>
            <person name="Lutzoni F."/>
            <person name="Magnuson J."/>
            <person name="Mondo S."/>
            <person name="Nolan M."/>
            <person name="Ohm R."/>
            <person name="Pangilinan J."/>
            <person name="Park H.-J."/>
            <person name="Ramirez L."/>
            <person name="Alfaro M."/>
            <person name="Sun H."/>
            <person name="Tritt A."/>
            <person name="Yoshinaga Y."/>
            <person name="Zwiers L.-H."/>
            <person name="Turgeon B."/>
            <person name="Goodwin S."/>
            <person name="Spatafora J."/>
            <person name="Crous P."/>
            <person name="Grigoriev I."/>
        </authorList>
    </citation>
    <scope>NUCLEOTIDE SEQUENCE</scope>
    <source>
        <strain evidence="3">CBS 121167</strain>
    </source>
</reference>
<keyword evidence="3" id="KW-0378">Hydrolase</keyword>
<dbReference type="OrthoDB" id="3257981at2759"/>
<dbReference type="Proteomes" id="UP000799438">
    <property type="component" value="Unassembled WGS sequence"/>
</dbReference>
<protein>
    <submittedName>
        <fullName evidence="3">Glycoside hydrolase family 71 protein</fullName>
    </submittedName>
</protein>
<feature type="compositionally biased region" description="Low complexity" evidence="1">
    <location>
        <begin position="475"/>
        <end position="499"/>
    </location>
</feature>
<gene>
    <name evidence="3" type="ORF">K452DRAFT_236559</name>
</gene>
<evidence type="ECO:0000313" key="4">
    <source>
        <dbReference type="Proteomes" id="UP000799438"/>
    </source>
</evidence>
<feature type="region of interest" description="Disordered" evidence="1">
    <location>
        <begin position="457"/>
        <end position="504"/>
    </location>
</feature>
<dbReference type="GeneID" id="54295014"/>
<evidence type="ECO:0000313" key="3">
    <source>
        <dbReference type="EMBL" id="KAF2137040.1"/>
    </source>
</evidence>
<dbReference type="InterPro" id="IPR005197">
    <property type="entry name" value="Glyco_hydro_71"/>
</dbReference>
<evidence type="ECO:0000256" key="1">
    <source>
        <dbReference type="SAM" id="MobiDB-lite"/>
    </source>
</evidence>
<keyword evidence="2" id="KW-0732">Signal</keyword>
<feature type="chain" id="PRO_5025609151" evidence="2">
    <location>
        <begin position="21"/>
        <end position="595"/>
    </location>
</feature>
<sequence length="595" mass="64403">MVLASGLSLVMGVASKAAVAHYMLGNVNEAHVIQDLKDAKAVGFDAFALNTGCVSETWVDKSLGFMFNNAAANGMKVYLNMDLYASGDACYNGATCCGVGNDYYDLWNKYKSSDGWYKIDGKNVVGTYSAARWSAVEFTALKKKWGDFYFFPDLDGTEGYYEAAEPWWDHWGTVIDGIASWESSWPKYGNFGGAYPGDVGIDTPQANAAAAHSKEYMIPISPLQYKDAYKTNLYRLGDMNLPVRMENILAMSPRPNYVQFQTWNDGPESHYIGNIWNEQNSDAQPWRYMNPDRYSHKGWQPLVESFNRAFKTAGSTAASMTPPGSKLVVGSMWYQSFPRKTECTGPWGQYSEKPTNLDAGVEGVYFAVVMKAGLPSGYTLKVYSGSTTTPAVYSLKAGLNYGSAEVLNKGAQFLEILDPSGKRVASGSGGMCVAASCPRGIYSRNYHVVSVEEGDAGSTCTPWPAESDEKDPDPAHTSTGVAHTTTTTTAPSTQETTKAPSGDGLNSDCVMFLPQTPPKGFEGLSSCKEFCYKQMGVPVPATEKHTFTCGKQVTADYTDLPGYPGVQTAPGDCSCSMDTLVEIVTTAATIVANVS</sequence>
<dbReference type="EMBL" id="ML995508">
    <property type="protein sequence ID" value="KAF2137040.1"/>
    <property type="molecule type" value="Genomic_DNA"/>
</dbReference>
<dbReference type="RefSeq" id="XP_033392758.1">
    <property type="nucleotide sequence ID" value="XM_033537518.1"/>
</dbReference>
<evidence type="ECO:0000256" key="2">
    <source>
        <dbReference type="SAM" id="SignalP"/>
    </source>
</evidence>
<dbReference type="CDD" id="cd11577">
    <property type="entry name" value="GH71"/>
    <property type="match status" value="1"/>
</dbReference>
<organism evidence="3 4">
    <name type="scientific">Aplosporella prunicola CBS 121167</name>
    <dbReference type="NCBI Taxonomy" id="1176127"/>
    <lineage>
        <taxon>Eukaryota</taxon>
        <taxon>Fungi</taxon>
        <taxon>Dikarya</taxon>
        <taxon>Ascomycota</taxon>
        <taxon>Pezizomycotina</taxon>
        <taxon>Dothideomycetes</taxon>
        <taxon>Dothideomycetes incertae sedis</taxon>
        <taxon>Botryosphaeriales</taxon>
        <taxon>Aplosporellaceae</taxon>
        <taxon>Aplosporella</taxon>
    </lineage>
</organism>
<dbReference type="Pfam" id="PF03659">
    <property type="entry name" value="Glyco_hydro_71"/>
    <property type="match status" value="1"/>
</dbReference>
<feature type="signal peptide" evidence="2">
    <location>
        <begin position="1"/>
        <end position="20"/>
    </location>
</feature>
<name>A0A6A6AZ29_9PEZI</name>
<dbReference type="AlphaFoldDB" id="A0A6A6AZ29"/>
<keyword evidence="4" id="KW-1185">Reference proteome</keyword>
<proteinExistence type="predicted"/>
<accession>A0A6A6AZ29</accession>
<dbReference type="GO" id="GO:0051118">
    <property type="term" value="F:glucan endo-1,3-alpha-glucosidase activity"/>
    <property type="evidence" value="ECO:0007669"/>
    <property type="project" value="InterPro"/>
</dbReference>
<dbReference type="Gene3D" id="3.20.20.80">
    <property type="entry name" value="Glycosidases"/>
    <property type="match status" value="1"/>
</dbReference>